<evidence type="ECO:0000259" key="1">
    <source>
        <dbReference type="Pfam" id="PF00149"/>
    </source>
</evidence>
<proteinExistence type="predicted"/>
<organism evidence="2 3">
    <name type="scientific">Candidatus Desulfacyla euxinica</name>
    <dbReference type="NCBI Taxonomy" id="2841693"/>
    <lineage>
        <taxon>Bacteria</taxon>
        <taxon>Deltaproteobacteria</taxon>
        <taxon>Candidatus Desulfacyla</taxon>
    </lineage>
</organism>
<sequence>MDNEKTFIIGDIHGCLDMLKRLMDKIPWRPGQDALIFIGDCIDRGTNSKGVVDCIISLIRNYPHVSCLLGNHEAMLLNYLSGEEQDLYIANRGLTTLRNYSAENPEGEGPLVPPDHISFYRSLKPFMELRDYYLVHAGFRPGVDIERQTQEDMTWIREPFLSSDYDFGKKVVFGHTPFFRPLVMDNKIGLDTGAVFGNRLTCIQLPEERFYFVKSK</sequence>
<gene>
    <name evidence="2" type="ORF">H8E19_11820</name>
</gene>
<dbReference type="EMBL" id="JACNJD010000254">
    <property type="protein sequence ID" value="MBC8178083.1"/>
    <property type="molecule type" value="Genomic_DNA"/>
</dbReference>
<comment type="caution">
    <text evidence="2">The sequence shown here is derived from an EMBL/GenBank/DDBJ whole genome shotgun (WGS) entry which is preliminary data.</text>
</comment>
<dbReference type="PRINTS" id="PR00114">
    <property type="entry name" value="STPHPHTASE"/>
</dbReference>
<dbReference type="SUPFAM" id="SSF56300">
    <property type="entry name" value="Metallo-dependent phosphatases"/>
    <property type="match status" value="1"/>
</dbReference>
<protein>
    <submittedName>
        <fullName evidence="2">Metallophosphoesterase</fullName>
    </submittedName>
</protein>
<dbReference type="AlphaFoldDB" id="A0A8J6N1H1"/>
<dbReference type="InterPro" id="IPR006186">
    <property type="entry name" value="Ser/Thr-sp_prot-phosphatase"/>
</dbReference>
<dbReference type="GO" id="GO:0110154">
    <property type="term" value="P:RNA decapping"/>
    <property type="evidence" value="ECO:0007669"/>
    <property type="project" value="TreeGrafter"/>
</dbReference>
<evidence type="ECO:0000313" key="2">
    <source>
        <dbReference type="EMBL" id="MBC8178083.1"/>
    </source>
</evidence>
<dbReference type="PANTHER" id="PTHR42850">
    <property type="entry name" value="METALLOPHOSPHOESTERASE"/>
    <property type="match status" value="1"/>
</dbReference>
<dbReference type="Gene3D" id="3.60.21.10">
    <property type="match status" value="1"/>
</dbReference>
<evidence type="ECO:0000313" key="3">
    <source>
        <dbReference type="Proteomes" id="UP000650524"/>
    </source>
</evidence>
<dbReference type="Pfam" id="PF00149">
    <property type="entry name" value="Metallophos"/>
    <property type="match status" value="1"/>
</dbReference>
<dbReference type="InterPro" id="IPR029052">
    <property type="entry name" value="Metallo-depent_PP-like"/>
</dbReference>
<feature type="domain" description="Calcineurin-like phosphoesterase" evidence="1">
    <location>
        <begin position="7"/>
        <end position="179"/>
    </location>
</feature>
<dbReference type="GO" id="GO:0016791">
    <property type="term" value="F:phosphatase activity"/>
    <property type="evidence" value="ECO:0007669"/>
    <property type="project" value="TreeGrafter"/>
</dbReference>
<dbReference type="InterPro" id="IPR004843">
    <property type="entry name" value="Calcineurin-like_PHP"/>
</dbReference>
<dbReference type="PANTHER" id="PTHR42850:SF4">
    <property type="entry name" value="ZINC-DEPENDENT ENDOPOLYPHOSPHATASE"/>
    <property type="match status" value="1"/>
</dbReference>
<dbReference type="GO" id="GO:0005737">
    <property type="term" value="C:cytoplasm"/>
    <property type="evidence" value="ECO:0007669"/>
    <property type="project" value="TreeGrafter"/>
</dbReference>
<dbReference type="Proteomes" id="UP000650524">
    <property type="component" value="Unassembled WGS sequence"/>
</dbReference>
<accession>A0A8J6N1H1</accession>
<name>A0A8J6N1H1_9DELT</name>
<dbReference type="GO" id="GO:0008803">
    <property type="term" value="F:bis(5'-nucleosyl)-tetraphosphatase (symmetrical) activity"/>
    <property type="evidence" value="ECO:0007669"/>
    <property type="project" value="TreeGrafter"/>
</dbReference>
<reference evidence="2 3" key="1">
    <citation type="submission" date="2020-08" db="EMBL/GenBank/DDBJ databases">
        <title>Bridging the membrane lipid divide: bacteria of the FCB group superphylum have the potential to synthesize archaeal ether lipids.</title>
        <authorList>
            <person name="Villanueva L."/>
            <person name="Von Meijenfeldt F.A.B."/>
            <person name="Westbye A.B."/>
            <person name="Yadav S."/>
            <person name="Hopmans E.C."/>
            <person name="Dutilh B.E."/>
            <person name="Sinninghe Damste J.S."/>
        </authorList>
    </citation>
    <scope>NUCLEOTIDE SEQUENCE [LARGE SCALE GENOMIC DNA]</scope>
    <source>
        <strain evidence="2">NIOZ-UU27</strain>
    </source>
</reference>
<dbReference type="InterPro" id="IPR050126">
    <property type="entry name" value="Ap4A_hydrolase"/>
</dbReference>